<organism evidence="2 3">
    <name type="scientific">Streptomyces tremellae</name>
    <dbReference type="NCBI Taxonomy" id="1124239"/>
    <lineage>
        <taxon>Bacteria</taxon>
        <taxon>Bacillati</taxon>
        <taxon>Actinomycetota</taxon>
        <taxon>Actinomycetes</taxon>
        <taxon>Kitasatosporales</taxon>
        <taxon>Streptomycetaceae</taxon>
        <taxon>Streptomyces</taxon>
    </lineage>
</organism>
<feature type="region of interest" description="Disordered" evidence="1">
    <location>
        <begin position="120"/>
        <end position="142"/>
    </location>
</feature>
<sequence>MDPRGGDCEQQARYFAPRSVLDGAALTEVQEHLARAVLEVMLLAGLPPYDIEAAADGQEAGVALVLDRRGLRVQWQQDPQARCLPSGLCDAQQAAMNQALRAILSAHRFQVADGPLGEAPLVLGSPAPTGEPKDGGGQRLLR</sequence>
<evidence type="ECO:0000313" key="2">
    <source>
        <dbReference type="EMBL" id="GAA3754062.1"/>
    </source>
</evidence>
<name>A0ABP7G2X9_9ACTN</name>
<reference evidence="3" key="1">
    <citation type="journal article" date="2019" name="Int. J. Syst. Evol. Microbiol.">
        <title>The Global Catalogue of Microorganisms (GCM) 10K type strain sequencing project: providing services to taxonomists for standard genome sequencing and annotation.</title>
        <authorList>
            <consortium name="The Broad Institute Genomics Platform"/>
            <consortium name="The Broad Institute Genome Sequencing Center for Infectious Disease"/>
            <person name="Wu L."/>
            <person name="Ma J."/>
        </authorList>
    </citation>
    <scope>NUCLEOTIDE SEQUENCE [LARGE SCALE GENOMIC DNA]</scope>
    <source>
        <strain evidence="3">JCM 30846</strain>
    </source>
</reference>
<dbReference type="RefSeq" id="WP_345653593.1">
    <property type="nucleotide sequence ID" value="NZ_BAABEP010000061.1"/>
</dbReference>
<protein>
    <submittedName>
        <fullName evidence="2">Uncharacterized protein</fullName>
    </submittedName>
</protein>
<accession>A0ABP7G2X9</accession>
<keyword evidence="3" id="KW-1185">Reference proteome</keyword>
<comment type="caution">
    <text evidence="2">The sequence shown here is derived from an EMBL/GenBank/DDBJ whole genome shotgun (WGS) entry which is preliminary data.</text>
</comment>
<dbReference type="EMBL" id="BAABEP010000061">
    <property type="protein sequence ID" value="GAA3754062.1"/>
    <property type="molecule type" value="Genomic_DNA"/>
</dbReference>
<proteinExistence type="predicted"/>
<evidence type="ECO:0000256" key="1">
    <source>
        <dbReference type="SAM" id="MobiDB-lite"/>
    </source>
</evidence>
<dbReference type="Proteomes" id="UP001499884">
    <property type="component" value="Unassembled WGS sequence"/>
</dbReference>
<gene>
    <name evidence="2" type="ORF">GCM10023082_56980</name>
</gene>
<evidence type="ECO:0000313" key="3">
    <source>
        <dbReference type="Proteomes" id="UP001499884"/>
    </source>
</evidence>